<dbReference type="GO" id="GO:0071973">
    <property type="term" value="P:bacterial-type flagellum-dependent cell motility"/>
    <property type="evidence" value="ECO:0007669"/>
    <property type="project" value="InterPro"/>
</dbReference>
<dbReference type="EMBL" id="DSFP01000056">
    <property type="protein sequence ID" value="HEW46297.1"/>
    <property type="molecule type" value="Genomic_DNA"/>
</dbReference>
<dbReference type="PANTHER" id="PTHR30381:SF0">
    <property type="entry name" value="FLAGELLAR P-RING PROTEIN"/>
    <property type="match status" value="1"/>
</dbReference>
<proteinExistence type="inferred from homology"/>
<evidence type="ECO:0000256" key="4">
    <source>
        <dbReference type="ARBA" id="ARBA00023143"/>
    </source>
</evidence>
<evidence type="ECO:0000256" key="2">
    <source>
        <dbReference type="ARBA" id="ARBA00004117"/>
    </source>
</evidence>
<comment type="subcellular location">
    <subcellularLocation>
        <location evidence="2 5">Bacterial flagellum basal body</location>
    </subcellularLocation>
</comment>
<comment type="caution">
    <text evidence="6">The sequence shown here is derived from an EMBL/GenBank/DDBJ whole genome shotgun (WGS) entry which is preliminary data.</text>
</comment>
<sequence precursor="true">MACKNTCKGLALLILLFSFAFSTRIGDVATIEGNRSNYLVGYGLVVGLKGTGDGKSTLFTVRSIANMLNRMGIVVDPRRMTTKNVAAVMVTAKLPPYAKPGMKIDVEVSSIGDAKSLEGGTLLLTPLRGPDGVVYALAQGQVLVGGYEARGRGAQQVVNVPTVGRVPNGATVERELPSDSIPQEINLYLDSPSFSLAKMIQDRINMEFGKDTAQAMDASTVRLRIPQGTNPVDFLAKVEDLQIDVPSLAKVVIDGRSGVVLFGGDVTINPVSVAVGSLTVIIKETPEVSQPPPLSPGETKVVPRTEIKVEEKTARMVQLRGATVSQLVESLNKIGATPREIISVLQAIKASGALRAKLEVL</sequence>
<dbReference type="NCBIfam" id="NF003676">
    <property type="entry name" value="PRK05303.1"/>
    <property type="match status" value="1"/>
</dbReference>
<evidence type="ECO:0000313" key="6">
    <source>
        <dbReference type="EMBL" id="HEW46297.1"/>
    </source>
</evidence>
<dbReference type="AlphaFoldDB" id="A0A7C2VBG4"/>
<dbReference type="InterPro" id="IPR001782">
    <property type="entry name" value="Flag_FlgI"/>
</dbReference>
<dbReference type="HAMAP" id="MF_00416">
    <property type="entry name" value="FlgI"/>
    <property type="match status" value="1"/>
</dbReference>
<dbReference type="GO" id="GO:0009428">
    <property type="term" value="C:bacterial-type flagellum basal body, distal rod, P ring"/>
    <property type="evidence" value="ECO:0007669"/>
    <property type="project" value="InterPro"/>
</dbReference>
<dbReference type="PRINTS" id="PR01010">
    <property type="entry name" value="FLGPRINGFLGI"/>
</dbReference>
<protein>
    <recommendedName>
        <fullName evidence="5">Flagellar P-ring protein</fullName>
    </recommendedName>
    <alternativeName>
        <fullName evidence="5">Basal body P-ring protein</fullName>
    </alternativeName>
</protein>
<dbReference type="GO" id="GO:0030288">
    <property type="term" value="C:outer membrane-bounded periplasmic space"/>
    <property type="evidence" value="ECO:0007669"/>
    <property type="project" value="InterPro"/>
</dbReference>
<comment type="similarity">
    <text evidence="5">Belongs to the FlgI family.</text>
</comment>
<comment type="subunit">
    <text evidence="5">The basal body constitutes a major portion of the flagellar organelle and consists of four rings (L,P,S, and M) mounted on a central rod.</text>
</comment>
<reference evidence="6" key="1">
    <citation type="journal article" date="2020" name="mSystems">
        <title>Genome- and Community-Level Interaction Insights into Carbon Utilization and Element Cycling Functions of Hydrothermarchaeota in Hydrothermal Sediment.</title>
        <authorList>
            <person name="Zhou Z."/>
            <person name="Liu Y."/>
            <person name="Xu W."/>
            <person name="Pan J."/>
            <person name="Luo Z.H."/>
            <person name="Li M."/>
        </authorList>
    </citation>
    <scope>NUCLEOTIDE SEQUENCE [LARGE SCALE GENOMIC DNA]</scope>
    <source>
        <strain evidence="6">SpSt-132</strain>
    </source>
</reference>
<evidence type="ECO:0000256" key="3">
    <source>
        <dbReference type="ARBA" id="ARBA00022729"/>
    </source>
</evidence>
<name>A0A7C2VBG4_9AQUI</name>
<feature type="signal peptide" evidence="5">
    <location>
        <begin position="1"/>
        <end position="22"/>
    </location>
</feature>
<keyword evidence="4 5" id="KW-0975">Bacterial flagellum</keyword>
<organism evidence="6">
    <name type="scientific">Hydrogenobacter sp</name>
    <dbReference type="NCBI Taxonomy" id="2152829"/>
    <lineage>
        <taxon>Bacteria</taxon>
        <taxon>Pseudomonadati</taxon>
        <taxon>Aquificota</taxon>
        <taxon>Aquificia</taxon>
        <taxon>Aquificales</taxon>
        <taxon>Aquificaceae</taxon>
        <taxon>Hydrogenobacter</taxon>
    </lineage>
</organism>
<keyword evidence="3 5" id="KW-0732">Signal</keyword>
<gene>
    <name evidence="5" type="primary">flgI</name>
    <name evidence="6" type="ORF">ENO47_06490</name>
</gene>
<dbReference type="Pfam" id="PF02119">
    <property type="entry name" value="FlgI"/>
    <property type="match status" value="1"/>
</dbReference>
<keyword evidence="6" id="KW-0969">Cilium</keyword>
<keyword evidence="6" id="KW-0966">Cell projection</keyword>
<feature type="chain" id="PRO_5028540350" description="Flagellar P-ring protein" evidence="5">
    <location>
        <begin position="23"/>
        <end position="361"/>
    </location>
</feature>
<evidence type="ECO:0000256" key="1">
    <source>
        <dbReference type="ARBA" id="ARBA00002591"/>
    </source>
</evidence>
<dbReference type="GO" id="GO:0005198">
    <property type="term" value="F:structural molecule activity"/>
    <property type="evidence" value="ECO:0007669"/>
    <property type="project" value="InterPro"/>
</dbReference>
<accession>A0A7C2VBG4</accession>
<comment type="function">
    <text evidence="1 5">Assembles around the rod to form the L-ring and probably protects the motor/basal body from shearing forces during rotation.</text>
</comment>
<dbReference type="PANTHER" id="PTHR30381">
    <property type="entry name" value="FLAGELLAR P-RING PERIPLASMIC PROTEIN FLGI"/>
    <property type="match status" value="1"/>
</dbReference>
<evidence type="ECO:0000256" key="5">
    <source>
        <dbReference type="HAMAP-Rule" id="MF_00416"/>
    </source>
</evidence>
<keyword evidence="6" id="KW-0282">Flagellum</keyword>